<accession>A0A392U371</accession>
<dbReference type="AlphaFoldDB" id="A0A392U371"/>
<dbReference type="Proteomes" id="UP000265520">
    <property type="component" value="Unassembled WGS sequence"/>
</dbReference>
<comment type="caution">
    <text evidence="1">The sequence shown here is derived from an EMBL/GenBank/DDBJ whole genome shotgun (WGS) entry which is preliminary data.</text>
</comment>
<protein>
    <submittedName>
        <fullName evidence="1">Uncharacterized protein</fullName>
    </submittedName>
</protein>
<dbReference type="EMBL" id="LXQA010705492">
    <property type="protein sequence ID" value="MCI66940.1"/>
    <property type="molecule type" value="Genomic_DNA"/>
</dbReference>
<organism evidence="1 2">
    <name type="scientific">Trifolium medium</name>
    <dbReference type="NCBI Taxonomy" id="97028"/>
    <lineage>
        <taxon>Eukaryota</taxon>
        <taxon>Viridiplantae</taxon>
        <taxon>Streptophyta</taxon>
        <taxon>Embryophyta</taxon>
        <taxon>Tracheophyta</taxon>
        <taxon>Spermatophyta</taxon>
        <taxon>Magnoliopsida</taxon>
        <taxon>eudicotyledons</taxon>
        <taxon>Gunneridae</taxon>
        <taxon>Pentapetalae</taxon>
        <taxon>rosids</taxon>
        <taxon>fabids</taxon>
        <taxon>Fabales</taxon>
        <taxon>Fabaceae</taxon>
        <taxon>Papilionoideae</taxon>
        <taxon>50 kb inversion clade</taxon>
        <taxon>NPAAA clade</taxon>
        <taxon>Hologalegina</taxon>
        <taxon>IRL clade</taxon>
        <taxon>Trifolieae</taxon>
        <taxon>Trifolium</taxon>
    </lineage>
</organism>
<evidence type="ECO:0000313" key="2">
    <source>
        <dbReference type="Proteomes" id="UP000265520"/>
    </source>
</evidence>
<name>A0A392U371_9FABA</name>
<proteinExistence type="predicted"/>
<sequence length="72" mass="7573">STPPFSRHLGLLRTRVSTVFFELASALCSSNSAPPTSSPNSAPSLSYPILAQPSLTSSSHGTVFVQPRSLLD</sequence>
<evidence type="ECO:0000313" key="1">
    <source>
        <dbReference type="EMBL" id="MCI66940.1"/>
    </source>
</evidence>
<reference evidence="1 2" key="1">
    <citation type="journal article" date="2018" name="Front. Plant Sci.">
        <title>Red Clover (Trifolium pratense) and Zigzag Clover (T. medium) - A Picture of Genomic Similarities and Differences.</title>
        <authorList>
            <person name="Dluhosova J."/>
            <person name="Istvanek J."/>
            <person name="Nedelnik J."/>
            <person name="Repkova J."/>
        </authorList>
    </citation>
    <scope>NUCLEOTIDE SEQUENCE [LARGE SCALE GENOMIC DNA]</scope>
    <source>
        <strain evidence="2">cv. 10/8</strain>
        <tissue evidence="1">Leaf</tissue>
    </source>
</reference>
<keyword evidence="2" id="KW-1185">Reference proteome</keyword>
<feature type="non-terminal residue" evidence="1">
    <location>
        <position position="1"/>
    </location>
</feature>